<dbReference type="PANTHER" id="PTHR33988">
    <property type="entry name" value="ENDORIBONUCLEASE MAZF-RELATED"/>
    <property type="match status" value="1"/>
</dbReference>
<reference evidence="4" key="1">
    <citation type="submission" date="2023-07" db="EMBL/GenBank/DDBJ databases">
        <title>30 novel species of actinomycetes from the DSMZ collection.</title>
        <authorList>
            <person name="Nouioui I."/>
        </authorList>
    </citation>
    <scope>NUCLEOTIDE SEQUENCE [LARGE SCALE GENOMIC DNA]</scope>
    <source>
        <strain evidence="4">DSM 44399</strain>
    </source>
</reference>
<protein>
    <submittedName>
        <fullName evidence="3">Type II toxin-antitoxin system PemK/MazF family toxin</fullName>
        <ecNumber evidence="3">3.1.-.-</ecNumber>
    </submittedName>
</protein>
<dbReference type="GO" id="GO:0016787">
    <property type="term" value="F:hydrolase activity"/>
    <property type="evidence" value="ECO:0007669"/>
    <property type="project" value="UniProtKB-KW"/>
</dbReference>
<keyword evidence="4" id="KW-1185">Reference proteome</keyword>
<dbReference type="SUPFAM" id="SSF50118">
    <property type="entry name" value="Cell growth inhibitor/plasmid maintenance toxic component"/>
    <property type="match status" value="1"/>
</dbReference>
<dbReference type="PANTHER" id="PTHR33988:SF2">
    <property type="entry name" value="ENDORIBONUCLEASE MAZF"/>
    <property type="match status" value="1"/>
</dbReference>
<accession>A0ABU2JEL0</accession>
<dbReference type="Pfam" id="PF02452">
    <property type="entry name" value="PemK_toxin"/>
    <property type="match status" value="1"/>
</dbReference>
<name>A0ABU2JEL0_9ACTN</name>
<dbReference type="EC" id="3.1.-.-" evidence="3"/>
<keyword evidence="2" id="KW-1277">Toxin-antitoxin system</keyword>
<sequence>MRGDVHRLRATRGARGNEQHGSRYAVILQSDDLLLSTLLVAPTSRSAQPRIFRPTILISEDPTQVLTEQTAAVAPERLGELVGHVSLTELQAIDAALRLTLGID</sequence>
<dbReference type="Proteomes" id="UP001183176">
    <property type="component" value="Unassembled WGS sequence"/>
</dbReference>
<dbReference type="RefSeq" id="WP_311424572.1">
    <property type="nucleotide sequence ID" value="NZ_JAVREH010000038.1"/>
</dbReference>
<evidence type="ECO:0000256" key="1">
    <source>
        <dbReference type="ARBA" id="ARBA00007521"/>
    </source>
</evidence>
<keyword evidence="3" id="KW-0378">Hydrolase</keyword>
<comment type="similarity">
    <text evidence="1">Belongs to the PemK/MazF family.</text>
</comment>
<dbReference type="EMBL" id="JAVREH010000038">
    <property type="protein sequence ID" value="MDT0263427.1"/>
    <property type="molecule type" value="Genomic_DNA"/>
</dbReference>
<proteinExistence type="inferred from homology"/>
<dbReference type="InterPro" id="IPR003477">
    <property type="entry name" value="PemK-like"/>
</dbReference>
<gene>
    <name evidence="3" type="ORF">RM423_18755</name>
</gene>
<evidence type="ECO:0000313" key="3">
    <source>
        <dbReference type="EMBL" id="MDT0263427.1"/>
    </source>
</evidence>
<comment type="caution">
    <text evidence="3">The sequence shown here is derived from an EMBL/GenBank/DDBJ whole genome shotgun (WGS) entry which is preliminary data.</text>
</comment>
<dbReference type="Gene3D" id="2.30.30.110">
    <property type="match status" value="1"/>
</dbReference>
<evidence type="ECO:0000313" key="4">
    <source>
        <dbReference type="Proteomes" id="UP001183176"/>
    </source>
</evidence>
<organism evidence="3 4">
    <name type="scientific">Jatrophihabitans lederbergiae</name>
    <dbReference type="NCBI Taxonomy" id="3075547"/>
    <lineage>
        <taxon>Bacteria</taxon>
        <taxon>Bacillati</taxon>
        <taxon>Actinomycetota</taxon>
        <taxon>Actinomycetes</taxon>
        <taxon>Jatrophihabitantales</taxon>
        <taxon>Jatrophihabitantaceae</taxon>
        <taxon>Jatrophihabitans</taxon>
    </lineage>
</organism>
<evidence type="ECO:0000256" key="2">
    <source>
        <dbReference type="ARBA" id="ARBA00022649"/>
    </source>
</evidence>
<dbReference type="InterPro" id="IPR011067">
    <property type="entry name" value="Plasmid_toxin/cell-grow_inhib"/>
</dbReference>